<evidence type="ECO:0000259" key="4">
    <source>
        <dbReference type="Pfam" id="PF16112"/>
    </source>
</evidence>
<feature type="domain" description="Peptidase M56" evidence="2">
    <location>
        <begin position="9"/>
        <end position="303"/>
    </location>
</feature>
<organism evidence="5 6">
    <name type="scientific">Clostridium tetanomorphum</name>
    <dbReference type="NCBI Taxonomy" id="1553"/>
    <lineage>
        <taxon>Bacteria</taxon>
        <taxon>Bacillati</taxon>
        <taxon>Bacillota</taxon>
        <taxon>Clostridia</taxon>
        <taxon>Eubacteriales</taxon>
        <taxon>Clostridiaceae</taxon>
        <taxon>Clostridium</taxon>
    </lineage>
</organism>
<dbReference type="RefSeq" id="WP_173680231.1">
    <property type="nucleotide sequence ID" value="NZ_JAAZWO010000003.1"/>
</dbReference>
<keyword evidence="6" id="KW-1185">Reference proteome</keyword>
<feature type="transmembrane region" description="Helical" evidence="1">
    <location>
        <begin position="6"/>
        <end position="26"/>
    </location>
</feature>
<feature type="domain" description="DUF4830" evidence="4">
    <location>
        <begin position="466"/>
        <end position="561"/>
    </location>
</feature>
<dbReference type="InterPro" id="IPR052173">
    <property type="entry name" value="Beta-lactam_resp_regulator"/>
</dbReference>
<accession>A0A923E5D5</accession>
<dbReference type="CDD" id="cd07341">
    <property type="entry name" value="M56_BlaR1_MecR1_like"/>
    <property type="match status" value="1"/>
</dbReference>
<proteinExistence type="predicted"/>
<feature type="transmembrane region" description="Helical" evidence="1">
    <location>
        <begin position="114"/>
        <end position="135"/>
    </location>
</feature>
<feature type="transmembrane region" description="Helical" evidence="1">
    <location>
        <begin position="38"/>
        <end position="57"/>
    </location>
</feature>
<dbReference type="Pfam" id="PF05569">
    <property type="entry name" value="Peptidase_M56"/>
    <property type="match status" value="1"/>
</dbReference>
<evidence type="ECO:0000313" key="5">
    <source>
        <dbReference type="EMBL" id="MBC2396735.1"/>
    </source>
</evidence>
<keyword evidence="1" id="KW-0472">Membrane</keyword>
<dbReference type="Pfam" id="PF16111">
    <property type="entry name" value="DUF4829"/>
    <property type="match status" value="1"/>
</dbReference>
<reference evidence="5 6" key="1">
    <citation type="submission" date="2020-04" db="EMBL/GenBank/DDBJ databases">
        <title>Genomic insights into acetone-butanol-ethanol (ABE) fermentation by sequencing solventogenic clostridia strains.</title>
        <authorList>
            <person name="Brown S."/>
        </authorList>
    </citation>
    <scope>NUCLEOTIDE SEQUENCE [LARGE SCALE GENOMIC DNA]</scope>
    <source>
        <strain evidence="5 6">DJ011</strain>
    </source>
</reference>
<protein>
    <submittedName>
        <fullName evidence="5">DUF4830 domain-containing protein</fullName>
    </submittedName>
</protein>
<dbReference type="InterPro" id="IPR032256">
    <property type="entry name" value="DUF4829"/>
</dbReference>
<dbReference type="InterPro" id="IPR008756">
    <property type="entry name" value="Peptidase_M56"/>
</dbReference>
<evidence type="ECO:0000256" key="1">
    <source>
        <dbReference type="SAM" id="Phobius"/>
    </source>
</evidence>
<feature type="domain" description="DUF4829" evidence="3">
    <location>
        <begin position="610"/>
        <end position="725"/>
    </location>
</feature>
<feature type="transmembrane region" description="Helical" evidence="1">
    <location>
        <begin position="311"/>
        <end position="330"/>
    </location>
</feature>
<evidence type="ECO:0000259" key="3">
    <source>
        <dbReference type="Pfam" id="PF16111"/>
    </source>
</evidence>
<gene>
    <name evidence="5" type="ORF">HGG79_02925</name>
</gene>
<dbReference type="PANTHER" id="PTHR34978:SF3">
    <property type="entry name" value="SLR0241 PROTEIN"/>
    <property type="match status" value="1"/>
</dbReference>
<dbReference type="EMBL" id="JAAZWO010000003">
    <property type="protein sequence ID" value="MBC2396735.1"/>
    <property type="molecule type" value="Genomic_DNA"/>
</dbReference>
<keyword evidence="1" id="KW-0812">Transmembrane</keyword>
<dbReference type="AlphaFoldDB" id="A0A923E5D5"/>
<dbReference type="InterPro" id="IPR032257">
    <property type="entry name" value="DUF4830"/>
</dbReference>
<evidence type="ECO:0000259" key="2">
    <source>
        <dbReference type="Pfam" id="PF05569"/>
    </source>
</evidence>
<dbReference type="Proteomes" id="UP000563151">
    <property type="component" value="Unassembled WGS sequence"/>
</dbReference>
<evidence type="ECO:0000313" key="6">
    <source>
        <dbReference type="Proteomes" id="UP000563151"/>
    </source>
</evidence>
<dbReference type="Pfam" id="PF16112">
    <property type="entry name" value="DUF4830"/>
    <property type="match status" value="1"/>
</dbReference>
<comment type="caution">
    <text evidence="5">The sequence shown here is derived from an EMBL/GenBank/DDBJ whole genome shotgun (WGS) entry which is preliminary data.</text>
</comment>
<name>A0A923E5D5_CLOTT</name>
<sequence length="726" mass="85243">MLEGLFRAIVSMGIKGSIIALFIIVIRFTFGRRLPKNFSYYLWFAVLVRLIFPTNFVSRLSLFNYIPESNTVMDRVIIGEVQRKTIPNITINNASSTITDIGNATTSVSLMEKFIFAAAILWIVGLAFLILHGLIKYYKASKILEMSNIYNFDIEELKRKVKIRRNINVYTLCGIESPMVYKFFRPRIIIPNSMKDTIQKEESKHILIHELIHIKRYDNILKLIWVIVVAIYWFNPIIWLAAKLFNEDMELSCDENVMRIWENDIRRDYANSLIDIADKQIHPLEQNFIGFGKTNIKTRIKNIMNYRKPKIWFTLFCITLIGLIMIVTLTNKDIKGKNDFTFKKIDFTFNNAEYAASPFKLKNISIKDKKIINDIMSMIENSETVKGKTKLEDMEKMNCNGNKLILTKKDGSKEEIFFSFDSLYEFGYVETGGKIKKPKYDFFRYMCNLIEYQKFDTNIEKPVLDLFKKYNWTVDYKINTLKEKLPENLKHNAGEYPVKIYWAYNNELSKQIGLNFSNYLGKNITAEIYILREPLPEFLKPQRNARGVILKYKDKIIGAYIDMGRHYSFACSLDRKSLENITEKNWDQWIENYINYDDELEIKLSKMKPEDIIKEHYKALDKNDTKMQWATITRKTLCQYLTSNMDNHYLFNKEKDAGDTNIKSVKLLEVKKLDSADNDDKTLIYKATADFKYFEFITSDDGADFHLCTMKKEAEKSGWRIAEMGK</sequence>
<dbReference type="PANTHER" id="PTHR34978">
    <property type="entry name" value="POSSIBLE SENSOR-TRANSDUCER PROTEIN BLAR"/>
    <property type="match status" value="1"/>
</dbReference>
<feature type="transmembrane region" description="Helical" evidence="1">
    <location>
        <begin position="223"/>
        <end position="242"/>
    </location>
</feature>
<keyword evidence="1" id="KW-1133">Transmembrane helix</keyword>